<evidence type="ECO:0000313" key="2">
    <source>
        <dbReference type="EMBL" id="KAJ5199331.1"/>
    </source>
</evidence>
<dbReference type="EMBL" id="JAPQKP010000003">
    <property type="protein sequence ID" value="KAJ5199331.1"/>
    <property type="molecule type" value="Genomic_DNA"/>
</dbReference>
<dbReference type="OrthoDB" id="2103397at2759"/>
<keyword evidence="3" id="KW-1185">Reference proteome</keyword>
<reference evidence="2" key="1">
    <citation type="submission" date="2022-11" db="EMBL/GenBank/DDBJ databases">
        <authorList>
            <person name="Petersen C."/>
        </authorList>
    </citation>
    <scope>NUCLEOTIDE SEQUENCE</scope>
    <source>
        <strain evidence="2">IBT 16849</strain>
    </source>
</reference>
<evidence type="ECO:0000313" key="3">
    <source>
        <dbReference type="Proteomes" id="UP001150879"/>
    </source>
</evidence>
<feature type="coiled-coil region" evidence="1">
    <location>
        <begin position="100"/>
        <end position="134"/>
    </location>
</feature>
<dbReference type="AlphaFoldDB" id="A0A9W9MDP5"/>
<organism evidence="2 3">
    <name type="scientific">Penicillium cf. griseofulvum</name>
    <dbReference type="NCBI Taxonomy" id="2972120"/>
    <lineage>
        <taxon>Eukaryota</taxon>
        <taxon>Fungi</taxon>
        <taxon>Dikarya</taxon>
        <taxon>Ascomycota</taxon>
        <taxon>Pezizomycotina</taxon>
        <taxon>Eurotiomycetes</taxon>
        <taxon>Eurotiomycetidae</taxon>
        <taxon>Eurotiales</taxon>
        <taxon>Aspergillaceae</taxon>
        <taxon>Penicillium</taxon>
    </lineage>
</organism>
<comment type="caution">
    <text evidence="2">The sequence shown here is derived from an EMBL/GenBank/DDBJ whole genome shotgun (WGS) entry which is preliminary data.</text>
</comment>
<proteinExistence type="predicted"/>
<reference evidence="2" key="2">
    <citation type="journal article" date="2023" name="IMA Fungus">
        <title>Comparative genomic study of the Penicillium genus elucidates a diverse pangenome and 15 lateral gene transfer events.</title>
        <authorList>
            <person name="Petersen C."/>
            <person name="Sorensen T."/>
            <person name="Nielsen M.R."/>
            <person name="Sondergaard T.E."/>
            <person name="Sorensen J.L."/>
            <person name="Fitzpatrick D.A."/>
            <person name="Frisvad J.C."/>
            <person name="Nielsen K.L."/>
        </authorList>
    </citation>
    <scope>NUCLEOTIDE SEQUENCE</scope>
    <source>
        <strain evidence="2">IBT 16849</strain>
    </source>
</reference>
<dbReference type="Proteomes" id="UP001150879">
    <property type="component" value="Unassembled WGS sequence"/>
</dbReference>
<evidence type="ECO:0000256" key="1">
    <source>
        <dbReference type="SAM" id="Coils"/>
    </source>
</evidence>
<gene>
    <name evidence="2" type="ORF">N7472_004535</name>
</gene>
<keyword evidence="1" id="KW-0175">Coiled coil</keyword>
<sequence length="298" mass="34769">MANPEFHGVVKAFNLSRTRWWNKRQLNATKRWDIPDHLGCLSNDLELAFNREASVQWLFCRVRVESLLLGQLADKISKEGNIFCSPRAAKGEWLHWSFQKRIVTSEMEDWEQEMEDREQEMEDREQEMDEDKSLASTNIIDYVLWYGHCWELETNLIVMKPKSPMRQDWALLQNMARIHRARKLAGADAAIYGIMTDGLKWTFVHLTNNSRYTIKVFDWSDQKHRIIAQVQNIIDQAVDLYRKHVAPRSSLHTPTVYQISGCRIEELTASSFDSTGNSDRASESEDDIFDISNAPLSW</sequence>
<accession>A0A9W9MDP5</accession>
<name>A0A9W9MDP5_9EURO</name>
<protein>
    <submittedName>
        <fullName evidence="2">Uncharacterized protein</fullName>
    </submittedName>
</protein>